<geneLocation type="plasmid" evidence="4">
    <name>p482-1</name>
</geneLocation>
<dbReference type="InterPro" id="IPR021104">
    <property type="entry name" value="KfrA_DNA-bd_N"/>
</dbReference>
<evidence type="ECO:0000259" key="2">
    <source>
        <dbReference type="Pfam" id="PF11740"/>
    </source>
</evidence>
<reference evidence="3" key="1">
    <citation type="journal article" date="2018" name="Vet. Microbiol.">
        <title>Longitudinal study of Escherichia coli plasmid resistance to extended-spectrum cephalosporins in free-range broilers.</title>
        <authorList>
            <person name="Baron S."/>
            <person name="Le Devendec L."/>
            <person name="Touzain F."/>
            <person name="Jouy E."/>
            <person name="Lucas P."/>
            <person name="de Boisseson C."/>
            <person name="Larvor E."/>
            <person name="Kempf I."/>
        </authorList>
    </citation>
    <scope>NUCLEOTIDE SEQUENCE</scope>
    <source>
        <strain evidence="4">TCJ482-1</strain>
        <strain evidence="3">TCJ492-9</strain>
        <plasmid evidence="4">p482-1</plasmid>
        <plasmid evidence="3">p492-9</plasmid>
    </source>
</reference>
<evidence type="ECO:0000313" key="3">
    <source>
        <dbReference type="EMBL" id="AVR63946.1"/>
    </source>
</evidence>
<feature type="compositionally biased region" description="Basic and acidic residues" evidence="1">
    <location>
        <begin position="271"/>
        <end position="284"/>
    </location>
</feature>
<organism evidence="3">
    <name type="scientific">Escherichia coli</name>
    <dbReference type="NCBI Taxonomy" id="562"/>
    <lineage>
        <taxon>Bacteria</taxon>
        <taxon>Pseudomonadati</taxon>
        <taxon>Pseudomonadota</taxon>
        <taxon>Gammaproteobacteria</taxon>
        <taxon>Enterobacterales</taxon>
        <taxon>Enterobacteriaceae</taxon>
        <taxon>Escherichia</taxon>
    </lineage>
</organism>
<dbReference type="RefSeq" id="WP_011205825.1">
    <property type="nucleotide sequence ID" value="NZ_BGLU01000028.1"/>
</dbReference>
<keyword evidence="3" id="KW-0614">Plasmid</keyword>
<protein>
    <recommendedName>
        <fullName evidence="2">KfrA N-terminal DNA-binding domain-containing protein</fullName>
    </recommendedName>
</protein>
<dbReference type="AlphaFoldDB" id="A0A2R4AH37"/>
<accession>A0A2R4AH37</accession>
<dbReference type="Pfam" id="PF11740">
    <property type="entry name" value="KfrA_N"/>
    <property type="match status" value="1"/>
</dbReference>
<evidence type="ECO:0000313" key="4">
    <source>
        <dbReference type="EMBL" id="AVR64118.1"/>
    </source>
</evidence>
<name>A0A2R4AH37_ECOLX</name>
<gene>
    <name evidence="4" type="ORF">p482-1_00135</name>
    <name evidence="3" type="ORF">p492-9_00143</name>
</gene>
<sequence>MELNKETRDRIFAAADELFEQGDRENFPTVDAVRKAARVNMNDASAGMREWRRQRTAQAAPLAVQVPDAVQQAGNQAVAALWQAAQALANESLQAAQAGWDRERNELEAVRGELADAFEAQARELEEAQARVTLLEQQAAEAAELAARQRQALAEARTALAGAEQRAALATQRADEVERRAQELRAELDYAHQDARAFKEESRKTLDAANQEMQALRGERDATRREAESLRTELAAVKAKAQADAEAHQEQRKLAAQEAARQAERFTTVQAERDEARQEAKAAQEEAAMLRGRLDAETSGRKHKAGGK</sequence>
<dbReference type="EMBL" id="MG692707">
    <property type="protein sequence ID" value="AVR63946.1"/>
    <property type="molecule type" value="Genomic_DNA"/>
</dbReference>
<proteinExistence type="predicted"/>
<geneLocation type="plasmid" evidence="3">
    <name>p492-9</name>
</geneLocation>
<dbReference type="EMBL" id="MG692712">
    <property type="protein sequence ID" value="AVR64118.1"/>
    <property type="molecule type" value="Genomic_DNA"/>
</dbReference>
<feature type="region of interest" description="Disordered" evidence="1">
    <location>
        <begin position="271"/>
        <end position="308"/>
    </location>
</feature>
<feature type="domain" description="KfrA N-terminal DNA-binding" evidence="2">
    <location>
        <begin position="7"/>
        <end position="123"/>
    </location>
</feature>
<evidence type="ECO:0000256" key="1">
    <source>
        <dbReference type="SAM" id="MobiDB-lite"/>
    </source>
</evidence>